<dbReference type="PANTHER" id="PTHR34656:SF2">
    <property type="entry name" value="TRANSMEMBRANE PROTEIN"/>
    <property type="match status" value="1"/>
</dbReference>
<feature type="transmembrane region" description="Helical" evidence="1">
    <location>
        <begin position="21"/>
        <end position="40"/>
    </location>
</feature>
<organism evidence="2 3">
    <name type="scientific">Sphenostylis stenocarpa</name>
    <dbReference type="NCBI Taxonomy" id="92480"/>
    <lineage>
        <taxon>Eukaryota</taxon>
        <taxon>Viridiplantae</taxon>
        <taxon>Streptophyta</taxon>
        <taxon>Embryophyta</taxon>
        <taxon>Tracheophyta</taxon>
        <taxon>Spermatophyta</taxon>
        <taxon>Magnoliopsida</taxon>
        <taxon>eudicotyledons</taxon>
        <taxon>Gunneridae</taxon>
        <taxon>Pentapetalae</taxon>
        <taxon>rosids</taxon>
        <taxon>fabids</taxon>
        <taxon>Fabales</taxon>
        <taxon>Fabaceae</taxon>
        <taxon>Papilionoideae</taxon>
        <taxon>50 kb inversion clade</taxon>
        <taxon>NPAAA clade</taxon>
        <taxon>indigoferoid/millettioid clade</taxon>
        <taxon>Phaseoleae</taxon>
        <taxon>Sphenostylis</taxon>
    </lineage>
</organism>
<sequence length="134" mass="14967">MKNLIVFDDRLLCFVGACKTMTKTCIILALLVSVTASGFLCALPDRKIQGFYWVLALLSLASVVVLAFRAIMVTFITVLVLLRFSGYHRKVLIQQRWRITLDVTWCVGSAIFRSQKGLLALACATLLSIFATYQ</sequence>
<keyword evidence="1" id="KW-1133">Transmembrane helix</keyword>
<dbReference type="EMBL" id="OY731400">
    <property type="protein sequence ID" value="CAJ1943772.1"/>
    <property type="molecule type" value="Genomic_DNA"/>
</dbReference>
<keyword evidence="3" id="KW-1185">Reference proteome</keyword>
<proteinExistence type="predicted"/>
<dbReference type="Gramene" id="rna-AYBTSS11_LOCUS11535">
    <property type="protein sequence ID" value="CAJ1943772.1"/>
    <property type="gene ID" value="gene-AYBTSS11_LOCUS11535"/>
</dbReference>
<dbReference type="Proteomes" id="UP001189624">
    <property type="component" value="Chromosome 3"/>
</dbReference>
<gene>
    <name evidence="2" type="ORF">AYBTSS11_LOCUS11535</name>
</gene>
<keyword evidence="1" id="KW-0812">Transmembrane</keyword>
<dbReference type="AlphaFoldDB" id="A0AA86VH69"/>
<evidence type="ECO:0000313" key="3">
    <source>
        <dbReference type="Proteomes" id="UP001189624"/>
    </source>
</evidence>
<name>A0AA86VH69_9FABA</name>
<keyword evidence="1" id="KW-0472">Membrane</keyword>
<dbReference type="PANTHER" id="PTHR34656">
    <property type="entry name" value="PYRROLINE-5-CARBOXYLATE REDUCTASE"/>
    <property type="match status" value="1"/>
</dbReference>
<protein>
    <submittedName>
        <fullName evidence="2">Uncharacterized protein</fullName>
    </submittedName>
</protein>
<evidence type="ECO:0000313" key="2">
    <source>
        <dbReference type="EMBL" id="CAJ1943772.1"/>
    </source>
</evidence>
<evidence type="ECO:0000256" key="1">
    <source>
        <dbReference type="SAM" id="Phobius"/>
    </source>
</evidence>
<accession>A0AA86VH69</accession>
<reference evidence="2" key="1">
    <citation type="submission" date="2023-10" db="EMBL/GenBank/DDBJ databases">
        <authorList>
            <person name="Domelevo Entfellner J.-B."/>
        </authorList>
    </citation>
    <scope>NUCLEOTIDE SEQUENCE</scope>
</reference>
<feature type="transmembrane region" description="Helical" evidence="1">
    <location>
        <begin position="52"/>
        <end position="82"/>
    </location>
</feature>